<organism evidence="1 2">
    <name type="scientific">Meloidogyne graminicola</name>
    <dbReference type="NCBI Taxonomy" id="189291"/>
    <lineage>
        <taxon>Eukaryota</taxon>
        <taxon>Metazoa</taxon>
        <taxon>Ecdysozoa</taxon>
        <taxon>Nematoda</taxon>
        <taxon>Chromadorea</taxon>
        <taxon>Rhabditida</taxon>
        <taxon>Tylenchina</taxon>
        <taxon>Tylenchomorpha</taxon>
        <taxon>Tylenchoidea</taxon>
        <taxon>Meloidogynidae</taxon>
        <taxon>Meloidogyninae</taxon>
        <taxon>Meloidogyne</taxon>
    </lineage>
</organism>
<proteinExistence type="predicted"/>
<keyword evidence="2" id="KW-1185">Reference proteome</keyword>
<sequence length="47" mass="5631">MTVMRKLKLTKYSRELLCLIKFPLFIKIWGVRIFEKDKGIVKKFAIS</sequence>
<dbReference type="EMBL" id="JABEBT010000026">
    <property type="protein sequence ID" value="KAF7636835.1"/>
    <property type="molecule type" value="Genomic_DNA"/>
</dbReference>
<name>A0A8S9ZTK8_9BILA</name>
<protein>
    <submittedName>
        <fullName evidence="1">Uncharacterized protein</fullName>
    </submittedName>
</protein>
<comment type="caution">
    <text evidence="1">The sequence shown here is derived from an EMBL/GenBank/DDBJ whole genome shotgun (WGS) entry which is preliminary data.</text>
</comment>
<evidence type="ECO:0000313" key="2">
    <source>
        <dbReference type="Proteomes" id="UP000605970"/>
    </source>
</evidence>
<evidence type="ECO:0000313" key="1">
    <source>
        <dbReference type="EMBL" id="KAF7636835.1"/>
    </source>
</evidence>
<reference evidence="1" key="1">
    <citation type="journal article" date="2020" name="Ecol. Evol.">
        <title>Genome structure and content of the rice root-knot nematode (Meloidogyne graminicola).</title>
        <authorList>
            <person name="Phan N.T."/>
            <person name="Danchin E.G.J."/>
            <person name="Klopp C."/>
            <person name="Perfus-Barbeoch L."/>
            <person name="Kozlowski D.K."/>
            <person name="Koutsovoulos G.D."/>
            <person name="Lopez-Roques C."/>
            <person name="Bouchez O."/>
            <person name="Zahm M."/>
            <person name="Besnard G."/>
            <person name="Bellafiore S."/>
        </authorList>
    </citation>
    <scope>NUCLEOTIDE SEQUENCE</scope>
    <source>
        <strain evidence="1">VN-18</strain>
    </source>
</reference>
<gene>
    <name evidence="1" type="ORF">Mgra_00003780</name>
</gene>
<dbReference type="Proteomes" id="UP000605970">
    <property type="component" value="Unassembled WGS sequence"/>
</dbReference>
<accession>A0A8S9ZTK8</accession>
<dbReference type="AlphaFoldDB" id="A0A8S9ZTK8"/>